<dbReference type="Gene3D" id="6.10.280.50">
    <property type="match status" value="1"/>
</dbReference>
<evidence type="ECO:0000313" key="1">
    <source>
        <dbReference type="EMBL" id="REL31188.1"/>
    </source>
</evidence>
<name>A0A3E0UAH0_9GAMM</name>
<dbReference type="Proteomes" id="UP000256999">
    <property type="component" value="Unassembled WGS sequence"/>
</dbReference>
<dbReference type="Proteomes" id="UP000256899">
    <property type="component" value="Unassembled WGS sequence"/>
</dbReference>
<dbReference type="EMBL" id="QUOV01000001">
    <property type="protein sequence ID" value="REL33929.1"/>
    <property type="molecule type" value="Genomic_DNA"/>
</dbReference>
<sequence>MFNEKHDLHHEFPEFKDAIRHLKMNDAHFARLFKEYHELDHEVIRIEQGVENTSDEYLEQQKKQRLHLKDALFTMLKKHESDVATA</sequence>
<dbReference type="AlphaFoldDB" id="A0A3E0UAH0"/>
<comment type="caution">
    <text evidence="2">The sequence shown here is derived from an EMBL/GenBank/DDBJ whole genome shotgun (WGS) entry which is preliminary data.</text>
</comment>
<evidence type="ECO:0000313" key="4">
    <source>
        <dbReference type="Proteomes" id="UP000256999"/>
    </source>
</evidence>
<dbReference type="RefSeq" id="WP_115998610.1">
    <property type="nucleotide sequence ID" value="NZ_QUOT01000001.1"/>
</dbReference>
<evidence type="ECO:0000313" key="3">
    <source>
        <dbReference type="Proteomes" id="UP000256899"/>
    </source>
</evidence>
<dbReference type="Pfam" id="PF04325">
    <property type="entry name" value="DUF465"/>
    <property type="match status" value="1"/>
</dbReference>
<reference evidence="1" key="2">
    <citation type="submission" date="2018-08" db="EMBL/GenBank/DDBJ databases">
        <authorList>
            <person name="Ferrada E.E."/>
            <person name="Latorre B.A."/>
        </authorList>
    </citation>
    <scope>NUCLEOTIDE SEQUENCE</scope>
    <source>
        <strain evidence="1">H3</strain>
    </source>
</reference>
<dbReference type="InterPro" id="IPR038444">
    <property type="entry name" value="DUF465_sf"/>
</dbReference>
<protein>
    <submittedName>
        <fullName evidence="2">DUF465 domain-containing protein</fullName>
    </submittedName>
</protein>
<accession>A0A3E0UAH0</accession>
<dbReference type="OrthoDB" id="1263265at2"/>
<proteinExistence type="predicted"/>
<dbReference type="InterPro" id="IPR007420">
    <property type="entry name" value="DUF465"/>
</dbReference>
<gene>
    <name evidence="2" type="ORF">DXX92_00370</name>
    <name evidence="1" type="ORF">DXX94_10940</name>
</gene>
<organism evidence="2 4">
    <name type="scientific">Thalassotalea euphylliae</name>
    <dbReference type="NCBI Taxonomy" id="1655234"/>
    <lineage>
        <taxon>Bacteria</taxon>
        <taxon>Pseudomonadati</taxon>
        <taxon>Pseudomonadota</taxon>
        <taxon>Gammaproteobacteria</taxon>
        <taxon>Alteromonadales</taxon>
        <taxon>Colwelliaceae</taxon>
        <taxon>Thalassotalea</taxon>
    </lineage>
</organism>
<keyword evidence="3" id="KW-1185">Reference proteome</keyword>
<evidence type="ECO:0000313" key="2">
    <source>
        <dbReference type="EMBL" id="REL33929.1"/>
    </source>
</evidence>
<reference evidence="3 4" key="1">
    <citation type="submission" date="2018-08" db="EMBL/GenBank/DDBJ databases">
        <title>Thalassotalea euphylliae genome.</title>
        <authorList>
            <person name="Summers S."/>
            <person name="Rice S.A."/>
            <person name="Freckelton M.L."/>
            <person name="Nedved B.T."/>
            <person name="Hadfield M.G."/>
        </authorList>
    </citation>
    <scope>NUCLEOTIDE SEQUENCE [LARGE SCALE GENOMIC DNA]</scope>
    <source>
        <strain evidence="2 4">H2</strain>
        <strain evidence="3">H3</strain>
    </source>
</reference>
<dbReference type="EMBL" id="QUOT01000001">
    <property type="protein sequence ID" value="REL31188.1"/>
    <property type="molecule type" value="Genomic_DNA"/>
</dbReference>